<feature type="domain" description="AMP-binding enzyme C-terminal" evidence="2">
    <location>
        <begin position="432"/>
        <end position="505"/>
    </location>
</feature>
<dbReference type="GO" id="GO:0016878">
    <property type="term" value="F:acid-thiol ligase activity"/>
    <property type="evidence" value="ECO:0007669"/>
    <property type="project" value="UniProtKB-ARBA"/>
</dbReference>
<dbReference type="AlphaFoldDB" id="A0A7K0DTV7"/>
<evidence type="ECO:0000259" key="1">
    <source>
        <dbReference type="Pfam" id="PF00501"/>
    </source>
</evidence>
<dbReference type="InterPro" id="IPR042099">
    <property type="entry name" value="ANL_N_sf"/>
</dbReference>
<dbReference type="InterPro" id="IPR000873">
    <property type="entry name" value="AMP-dep_synth/lig_dom"/>
</dbReference>
<dbReference type="EC" id="6.2.1.48" evidence="3"/>
<dbReference type="InterPro" id="IPR050237">
    <property type="entry name" value="ATP-dep_AMP-bd_enzyme"/>
</dbReference>
<reference evidence="3 4" key="1">
    <citation type="submission" date="2019-10" db="EMBL/GenBank/DDBJ databases">
        <title>Nocardia macrotermitis sp. nov. and Nocardia aurantia sp. nov., isolated from the gut of fungus growing-termite Macrotermes natalensis.</title>
        <authorList>
            <person name="Benndorf R."/>
            <person name="Schwitalla J."/>
            <person name="Martin K."/>
            <person name="De Beer W."/>
            <person name="Kaster A.-K."/>
            <person name="Vollmers J."/>
            <person name="Poulsen M."/>
            <person name="Beemelmanns C."/>
        </authorList>
    </citation>
    <scope>NUCLEOTIDE SEQUENCE [LARGE SCALE GENOMIC DNA]</scope>
    <source>
        <strain evidence="3 4">RB56</strain>
    </source>
</reference>
<keyword evidence="4" id="KW-1185">Reference proteome</keyword>
<evidence type="ECO:0000313" key="3">
    <source>
        <dbReference type="EMBL" id="MQY29203.1"/>
    </source>
</evidence>
<name>A0A7K0DTV7_9NOCA</name>
<organism evidence="3 4">
    <name type="scientific">Nocardia aurantia</name>
    <dbReference type="NCBI Taxonomy" id="2585199"/>
    <lineage>
        <taxon>Bacteria</taxon>
        <taxon>Bacillati</taxon>
        <taxon>Actinomycetota</taxon>
        <taxon>Actinomycetes</taxon>
        <taxon>Mycobacteriales</taxon>
        <taxon>Nocardiaceae</taxon>
        <taxon>Nocardia</taxon>
    </lineage>
</organism>
<dbReference type="Pfam" id="PF13193">
    <property type="entry name" value="AMP-binding_C"/>
    <property type="match status" value="1"/>
</dbReference>
<dbReference type="PANTHER" id="PTHR43767:SF1">
    <property type="entry name" value="NONRIBOSOMAL PEPTIDE SYNTHASE PES1 (EUROFUNG)-RELATED"/>
    <property type="match status" value="1"/>
</dbReference>
<comment type="caution">
    <text evidence="3">The sequence shown here is derived from an EMBL/GenBank/DDBJ whole genome shotgun (WGS) entry which is preliminary data.</text>
</comment>
<dbReference type="Pfam" id="PF00501">
    <property type="entry name" value="AMP-binding"/>
    <property type="match status" value="1"/>
</dbReference>
<accession>A0A7K0DTV7</accession>
<dbReference type="InterPro" id="IPR045851">
    <property type="entry name" value="AMP-bd_C_sf"/>
</dbReference>
<proteinExistence type="predicted"/>
<dbReference type="InterPro" id="IPR025110">
    <property type="entry name" value="AMP-bd_C"/>
</dbReference>
<sequence length="545" mass="58926">MRRGSRGQDRIDMMAATVDEVFRERVRRTPDAPIADCGSGPVTFAEIDRRTDRLAAGLAALGVRPGDRIALIVPNRPEMIELLIATAKLGAVQVPLNYWLRGEFLRYQLADCGARILVADELGYASAAPLLGETGIEQVVLLDTPATGTVSYAAVLAAGDAEWTPRQANPSDLLAILYTSGTTALPKGCMLSTGYYVTVGRSYGERGWVRPGDRVYTAFPLFHSSGQMVAFMSALVNDADIVVAPEFHAATFMADARAAGATMLVGVGVMAQAILEQPPHPDDATSRFRLASWVPLPEDRQAEFERRFATPVMSEGYGQTECVPISASAVDGARVRASAGLTAPAVDVRVVDENDEILPAGRSGEIVVRPRIPNATFQGYWNKPAETVSAWQSLWHHTGDFGYLDVGGYLHFVDRKKDVLRRRGENVSSLQLEQVIRAHPAVADVAVCAVPAPLGDDDIKACVVLHPDQALTAADLFDFLRDRVPYFAIPRYLDVRAELPVNALGRVMKHVLRAEGAGPTVADLEAQGLVVPRDERRGPARDPVA</sequence>
<feature type="domain" description="AMP-dependent synthetase/ligase" evidence="1">
    <location>
        <begin position="22"/>
        <end position="381"/>
    </location>
</feature>
<dbReference type="PANTHER" id="PTHR43767">
    <property type="entry name" value="LONG-CHAIN-FATTY-ACID--COA LIGASE"/>
    <property type="match status" value="1"/>
</dbReference>
<keyword evidence="3" id="KW-0436">Ligase</keyword>
<protein>
    <submittedName>
        <fullName evidence="3">Crotonobetaine/carnitine--CoA ligase</fullName>
        <ecNumber evidence="3">6.2.1.48</ecNumber>
    </submittedName>
</protein>
<evidence type="ECO:0000259" key="2">
    <source>
        <dbReference type="Pfam" id="PF13193"/>
    </source>
</evidence>
<evidence type="ECO:0000313" key="4">
    <source>
        <dbReference type="Proteomes" id="UP000431401"/>
    </source>
</evidence>
<dbReference type="Gene3D" id="3.30.300.30">
    <property type="match status" value="1"/>
</dbReference>
<dbReference type="Proteomes" id="UP000431401">
    <property type="component" value="Unassembled WGS sequence"/>
</dbReference>
<dbReference type="EMBL" id="WEGI01000010">
    <property type="protein sequence ID" value="MQY29203.1"/>
    <property type="molecule type" value="Genomic_DNA"/>
</dbReference>
<dbReference type="SUPFAM" id="SSF56801">
    <property type="entry name" value="Acetyl-CoA synthetase-like"/>
    <property type="match status" value="1"/>
</dbReference>
<gene>
    <name evidence="3" type="primary">caiC_2</name>
    <name evidence="3" type="ORF">NRB56_47930</name>
</gene>
<dbReference type="Gene3D" id="3.40.50.12780">
    <property type="entry name" value="N-terminal domain of ligase-like"/>
    <property type="match status" value="1"/>
</dbReference>